<dbReference type="InterPro" id="IPR042263">
    <property type="entry name" value="DPH1/DPH2_1"/>
</dbReference>
<dbReference type="Proteomes" id="UP001642464">
    <property type="component" value="Unassembled WGS sequence"/>
</dbReference>
<dbReference type="SFLD" id="SFLDS00032">
    <property type="entry name" value="Radical_SAM_3-amino-3-carboxyp"/>
    <property type="match status" value="1"/>
</dbReference>
<evidence type="ECO:0000256" key="3">
    <source>
        <dbReference type="ARBA" id="ARBA00022723"/>
    </source>
</evidence>
<evidence type="ECO:0000256" key="1">
    <source>
        <dbReference type="ARBA" id="ARBA00001966"/>
    </source>
</evidence>
<comment type="cofactor">
    <cofactor evidence="1">
        <name>[4Fe-4S] cluster</name>
        <dbReference type="ChEBI" id="CHEBI:49883"/>
    </cofactor>
</comment>
<comment type="pathway">
    <text evidence="2">Protein modification; peptidyl-diphthamide biosynthesis.</text>
</comment>
<evidence type="ECO:0000256" key="4">
    <source>
        <dbReference type="ARBA" id="ARBA00023004"/>
    </source>
</evidence>
<dbReference type="PANTHER" id="PTHR10762:SF2">
    <property type="entry name" value="2-(3-AMINO-3-CARBOXYPROPYL)HISTIDINE SYNTHASE SUBUNIT 2"/>
    <property type="match status" value="1"/>
</dbReference>
<evidence type="ECO:0000313" key="7">
    <source>
        <dbReference type="Proteomes" id="UP001642464"/>
    </source>
</evidence>
<dbReference type="EMBL" id="CAXAMM010040095">
    <property type="protein sequence ID" value="CAK9091055.1"/>
    <property type="molecule type" value="Genomic_DNA"/>
</dbReference>
<name>A0ABP0QT82_9DINO</name>
<keyword evidence="4" id="KW-0408">Iron</keyword>
<organism evidence="6 7">
    <name type="scientific">Durusdinium trenchii</name>
    <dbReference type="NCBI Taxonomy" id="1381693"/>
    <lineage>
        <taxon>Eukaryota</taxon>
        <taxon>Sar</taxon>
        <taxon>Alveolata</taxon>
        <taxon>Dinophyceae</taxon>
        <taxon>Suessiales</taxon>
        <taxon>Symbiodiniaceae</taxon>
        <taxon>Durusdinium</taxon>
    </lineage>
</organism>
<evidence type="ECO:0000256" key="2">
    <source>
        <dbReference type="ARBA" id="ARBA00005156"/>
    </source>
</evidence>
<dbReference type="Gene3D" id="3.40.50.11860">
    <property type="entry name" value="Diphthamide synthesis DPH1/DPH2 domain 3"/>
    <property type="match status" value="1"/>
</dbReference>
<dbReference type="InterPro" id="IPR016435">
    <property type="entry name" value="DPH1/DPH2"/>
</dbReference>
<evidence type="ECO:0000313" key="6">
    <source>
        <dbReference type="EMBL" id="CAK9091055.1"/>
    </source>
</evidence>
<reference evidence="6 7" key="1">
    <citation type="submission" date="2024-02" db="EMBL/GenBank/DDBJ databases">
        <authorList>
            <person name="Chen Y."/>
            <person name="Shah S."/>
            <person name="Dougan E. K."/>
            <person name="Thang M."/>
            <person name="Chan C."/>
        </authorList>
    </citation>
    <scope>NUCLEOTIDE SEQUENCE [LARGE SCALE GENOMIC DNA]</scope>
</reference>
<dbReference type="Gene3D" id="3.40.50.11840">
    <property type="entry name" value="Diphthamide synthesis DPH1/DPH2 domain 1"/>
    <property type="match status" value="1"/>
</dbReference>
<sequence>MALAERISEWVRKHHFERVALQFPDALLGEAPEILEQVCEKLKDRRVFILGDSSFGGRGVDEVGARHYGADCIVRFGHAEQQRGGDLPVLFVFDEQIAADCVEDAEEIVKRVHGLFAKRARVEGDDMDAHLLVLCDLPQQYMAEPLGQALVESFGKFLSSHPSEARWQVLVATPHQEAFSGDIPTGWRDWRFGALQLGQAWWSTLGTLTLAGAARPPRLKVCGRDVYALGSGADTQPSMGRTLPPNSAVLYVGPKGSSLERCALLRYGASCPVWSLERLEAESPHVGARLERIFSHALLQKRYRFVELAKAAGTIGLLMVSAGGPTTLGKALAERLEALLSKANRQSYRLVVGQPTQEKLGNFPEIECYVLLSGPEQFMWDLRDFMVPICTPFELEVALGAREWTGEYLTDLQELLDTAPMTEVLPNTVSEDATLVQSLGTKIRSFESNGPLLRPKSTVTETSTVTEMKAPASITPGLYGVPWKYSQEGLSRSEVDN</sequence>
<comment type="caution">
    <text evidence="6">The sequence shown here is derived from an EMBL/GenBank/DDBJ whole genome shotgun (WGS) entry which is preliminary data.</text>
</comment>
<protein>
    <recommendedName>
        <fullName evidence="8">2-(3-amino-3-carboxypropyl)histidine synthase</fullName>
    </recommendedName>
</protein>
<proteinExistence type="predicted"/>
<accession>A0ABP0QT82</accession>
<dbReference type="NCBIfam" id="TIGR00322">
    <property type="entry name" value="diphth2_R"/>
    <property type="match status" value="2"/>
</dbReference>
<dbReference type="PANTHER" id="PTHR10762">
    <property type="entry name" value="DIPHTHAMIDE BIOSYNTHESIS PROTEIN"/>
    <property type="match status" value="1"/>
</dbReference>
<gene>
    <name evidence="6" type="ORF">SCF082_LOCUS42907</name>
</gene>
<dbReference type="InterPro" id="IPR042265">
    <property type="entry name" value="DPH1/DPH2_3"/>
</dbReference>
<evidence type="ECO:0000256" key="5">
    <source>
        <dbReference type="ARBA" id="ARBA00023014"/>
    </source>
</evidence>
<keyword evidence="3" id="KW-0479">Metal-binding</keyword>
<evidence type="ECO:0008006" key="8">
    <source>
        <dbReference type="Google" id="ProtNLM"/>
    </source>
</evidence>
<keyword evidence="5" id="KW-0411">Iron-sulfur</keyword>
<keyword evidence="7" id="KW-1185">Reference proteome</keyword>
<dbReference type="Pfam" id="PF01866">
    <property type="entry name" value="Diphthamide_syn"/>
    <property type="match status" value="2"/>
</dbReference>